<evidence type="ECO:0000313" key="5">
    <source>
        <dbReference type="Proteomes" id="UP000299211"/>
    </source>
</evidence>
<dbReference type="GO" id="GO:0004497">
    <property type="term" value="F:monooxygenase activity"/>
    <property type="evidence" value="ECO:0007669"/>
    <property type="project" value="UniProtKB-KW"/>
</dbReference>
<organism evidence="4 5">
    <name type="scientific">Streptomyces avermitilis</name>
    <dbReference type="NCBI Taxonomy" id="33903"/>
    <lineage>
        <taxon>Bacteria</taxon>
        <taxon>Bacillati</taxon>
        <taxon>Actinomycetota</taxon>
        <taxon>Actinomycetes</taxon>
        <taxon>Kitasatosporales</taxon>
        <taxon>Streptomycetaceae</taxon>
        <taxon>Streptomyces</taxon>
    </lineage>
</organism>
<evidence type="ECO:0000256" key="2">
    <source>
        <dbReference type="RuleBase" id="RU000461"/>
    </source>
</evidence>
<sequence>MEVGGQTIRAGEGVLCTLSTANRDEGAFTDPDELDLRRDARSHLSFGFGIHQCIGQSLARAEPQIALETLLRRLPGCDWRPPSRSCGSGTGSGSTGSRSCRTPVPHCRRTGPKGSGSG</sequence>
<comment type="similarity">
    <text evidence="1 2">Belongs to the cytochrome P450 family.</text>
</comment>
<dbReference type="PRINTS" id="PR00359">
    <property type="entry name" value="BP450"/>
</dbReference>
<dbReference type="PANTHER" id="PTHR46696">
    <property type="entry name" value="P450, PUTATIVE (EUROFUNG)-RELATED"/>
    <property type="match status" value="1"/>
</dbReference>
<keyword evidence="2" id="KW-0408">Iron</keyword>
<evidence type="ECO:0008006" key="6">
    <source>
        <dbReference type="Google" id="ProtNLM"/>
    </source>
</evidence>
<dbReference type="InterPro" id="IPR001128">
    <property type="entry name" value="Cyt_P450"/>
</dbReference>
<name>A0A4D4MY52_STRAX</name>
<feature type="region of interest" description="Disordered" evidence="3">
    <location>
        <begin position="77"/>
        <end position="118"/>
    </location>
</feature>
<dbReference type="PROSITE" id="PS00086">
    <property type="entry name" value="CYTOCHROME_P450"/>
    <property type="match status" value="1"/>
</dbReference>
<keyword evidence="2" id="KW-0349">Heme</keyword>
<accession>A0A4D4MY52</accession>
<keyword evidence="2" id="KW-0479">Metal-binding</keyword>
<dbReference type="AlphaFoldDB" id="A0A4D4MY52"/>
<dbReference type="InterPro" id="IPR036396">
    <property type="entry name" value="Cyt_P450_sf"/>
</dbReference>
<evidence type="ECO:0000313" key="4">
    <source>
        <dbReference type="EMBL" id="GDY77120.1"/>
    </source>
</evidence>
<dbReference type="GO" id="GO:0020037">
    <property type="term" value="F:heme binding"/>
    <property type="evidence" value="ECO:0007669"/>
    <property type="project" value="InterPro"/>
</dbReference>
<keyword evidence="2" id="KW-0560">Oxidoreductase</keyword>
<dbReference type="Pfam" id="PF00067">
    <property type="entry name" value="p450"/>
    <property type="match status" value="1"/>
</dbReference>
<dbReference type="STRING" id="33903.AQJ43_00500"/>
<dbReference type="PANTHER" id="PTHR46696:SF1">
    <property type="entry name" value="CYTOCHROME P450 YJIB-RELATED"/>
    <property type="match status" value="1"/>
</dbReference>
<dbReference type="GO" id="GO:0016705">
    <property type="term" value="F:oxidoreductase activity, acting on paired donors, with incorporation or reduction of molecular oxygen"/>
    <property type="evidence" value="ECO:0007669"/>
    <property type="project" value="InterPro"/>
</dbReference>
<dbReference type="InterPro" id="IPR017972">
    <property type="entry name" value="Cyt_P450_CS"/>
</dbReference>
<dbReference type="GO" id="GO:0005506">
    <property type="term" value="F:iron ion binding"/>
    <property type="evidence" value="ECO:0007669"/>
    <property type="project" value="InterPro"/>
</dbReference>
<evidence type="ECO:0000256" key="3">
    <source>
        <dbReference type="SAM" id="MobiDB-lite"/>
    </source>
</evidence>
<dbReference type="EMBL" id="BJHY01000001">
    <property type="protein sequence ID" value="GDY77120.1"/>
    <property type="molecule type" value="Genomic_DNA"/>
</dbReference>
<dbReference type="SUPFAM" id="SSF48264">
    <property type="entry name" value="Cytochrome P450"/>
    <property type="match status" value="1"/>
</dbReference>
<dbReference type="Proteomes" id="UP000299211">
    <property type="component" value="Unassembled WGS sequence"/>
</dbReference>
<dbReference type="Gene3D" id="1.10.630.10">
    <property type="entry name" value="Cytochrome P450"/>
    <property type="match status" value="1"/>
</dbReference>
<reference evidence="4 5" key="1">
    <citation type="submission" date="2019-04" db="EMBL/GenBank/DDBJ databases">
        <title>Draft genome sequences of Streptomyces avermitilis ATCC 31267.</title>
        <authorList>
            <person name="Komaki H."/>
            <person name="Tamura T."/>
            <person name="Hosoyama A."/>
        </authorList>
    </citation>
    <scope>NUCLEOTIDE SEQUENCE [LARGE SCALE GENOMIC DNA]</scope>
    <source>
        <strain evidence="4 5">ATCC 31267</strain>
    </source>
</reference>
<evidence type="ECO:0000256" key="1">
    <source>
        <dbReference type="ARBA" id="ARBA00010617"/>
    </source>
</evidence>
<gene>
    <name evidence="4" type="ORF">SAV31267_066050</name>
</gene>
<keyword evidence="2" id="KW-0503">Monooxygenase</keyword>
<comment type="caution">
    <text evidence="4">The sequence shown here is derived from an EMBL/GenBank/DDBJ whole genome shotgun (WGS) entry which is preliminary data.</text>
</comment>
<protein>
    <recommendedName>
        <fullName evidence="6">Cytochrome P450</fullName>
    </recommendedName>
</protein>
<dbReference type="InterPro" id="IPR002397">
    <property type="entry name" value="Cyt_P450_B"/>
</dbReference>
<proteinExistence type="inferred from homology"/>